<evidence type="ECO:0000313" key="2">
    <source>
        <dbReference type="Proteomes" id="UP000233469"/>
    </source>
</evidence>
<protein>
    <submittedName>
        <fullName evidence="1">Uncharacterized protein</fullName>
    </submittedName>
</protein>
<proteinExistence type="predicted"/>
<reference evidence="1 2" key="1">
    <citation type="submission" date="2016-04" db="EMBL/GenBank/DDBJ databases">
        <title>Genome analyses suggest a sexual origin of heterokaryosis in a supposedly ancient asexual fungus.</title>
        <authorList>
            <person name="Ropars J."/>
            <person name="Sedzielewska K."/>
            <person name="Noel J."/>
            <person name="Charron P."/>
            <person name="Farinelli L."/>
            <person name="Marton T."/>
            <person name="Kruger M."/>
            <person name="Pelin A."/>
            <person name="Brachmann A."/>
            <person name="Corradi N."/>
        </authorList>
    </citation>
    <scope>NUCLEOTIDE SEQUENCE [LARGE SCALE GENOMIC DNA]</scope>
    <source>
        <strain evidence="1 2">C2</strain>
    </source>
</reference>
<accession>A0A2N1N6P9</accession>
<sequence length="94" mass="10524">MVKYSGKIFANWSCELSKFLNRQINQLTDQTSQLWFVSASFELICISFDFSLDLVSASTFHFKQVSASTLHSGSVSVSTIHSGVWIGISFDYSI</sequence>
<dbReference type="EMBL" id="LLXL01000713">
    <property type="protein sequence ID" value="PKK69541.1"/>
    <property type="molecule type" value="Genomic_DNA"/>
</dbReference>
<evidence type="ECO:0000313" key="1">
    <source>
        <dbReference type="EMBL" id="PKK69541.1"/>
    </source>
</evidence>
<dbReference type="Proteomes" id="UP000233469">
    <property type="component" value="Unassembled WGS sequence"/>
</dbReference>
<name>A0A2N1N6P9_9GLOM</name>
<comment type="caution">
    <text evidence="1">The sequence shown here is derived from an EMBL/GenBank/DDBJ whole genome shotgun (WGS) entry which is preliminary data.</text>
</comment>
<gene>
    <name evidence="1" type="ORF">RhiirC2_780868</name>
</gene>
<reference evidence="1 2" key="2">
    <citation type="submission" date="2017-10" db="EMBL/GenBank/DDBJ databases">
        <title>Extensive intraspecific genome diversity in a model arbuscular mycorrhizal fungus.</title>
        <authorList>
            <person name="Chen E.C.H."/>
            <person name="Morin E."/>
            <person name="Baudet D."/>
            <person name="Noel J."/>
            <person name="Ndikumana S."/>
            <person name="Charron P."/>
            <person name="St-Onge C."/>
            <person name="Giorgi J."/>
            <person name="Grigoriev I.V."/>
            <person name="Roux C."/>
            <person name="Martin F.M."/>
            <person name="Corradi N."/>
        </authorList>
    </citation>
    <scope>NUCLEOTIDE SEQUENCE [LARGE SCALE GENOMIC DNA]</scope>
    <source>
        <strain evidence="1 2">C2</strain>
    </source>
</reference>
<organism evidence="1 2">
    <name type="scientific">Rhizophagus irregularis</name>
    <dbReference type="NCBI Taxonomy" id="588596"/>
    <lineage>
        <taxon>Eukaryota</taxon>
        <taxon>Fungi</taxon>
        <taxon>Fungi incertae sedis</taxon>
        <taxon>Mucoromycota</taxon>
        <taxon>Glomeromycotina</taxon>
        <taxon>Glomeromycetes</taxon>
        <taxon>Glomerales</taxon>
        <taxon>Glomeraceae</taxon>
        <taxon>Rhizophagus</taxon>
    </lineage>
</organism>
<dbReference type="AlphaFoldDB" id="A0A2N1N6P9"/>
<dbReference type="VEuPathDB" id="FungiDB:FUN_015411"/>